<dbReference type="CDD" id="cd14014">
    <property type="entry name" value="STKc_PknB_like"/>
    <property type="match status" value="1"/>
</dbReference>
<name>A0ABT4A5X7_9BACT</name>
<reference evidence="8 9" key="1">
    <citation type="submission" date="2022-11" db="EMBL/GenBank/DDBJ databases">
        <title>Minimal conservation of predation-associated metabolite biosynthetic gene clusters underscores biosynthetic potential of Myxococcota including descriptions for ten novel species: Archangium lansinium sp. nov., Myxococcus landrumus sp. nov., Nannocystis bai.</title>
        <authorList>
            <person name="Ahearne A."/>
            <person name="Stevens C."/>
            <person name="Phillips K."/>
        </authorList>
    </citation>
    <scope>NUCLEOTIDE SEQUENCE [LARGE SCALE GENOMIC DNA]</scope>
    <source>
        <strain evidence="8 9">MIWBW</strain>
    </source>
</reference>
<dbReference type="SUPFAM" id="SSF48452">
    <property type="entry name" value="TPR-like"/>
    <property type="match status" value="3"/>
</dbReference>
<dbReference type="Pfam" id="PF13424">
    <property type="entry name" value="TPR_12"/>
    <property type="match status" value="1"/>
</dbReference>
<dbReference type="InterPro" id="IPR017441">
    <property type="entry name" value="Protein_kinase_ATP_BS"/>
</dbReference>
<dbReference type="GO" id="GO:0016301">
    <property type="term" value="F:kinase activity"/>
    <property type="evidence" value="ECO:0007669"/>
    <property type="project" value="UniProtKB-KW"/>
</dbReference>
<dbReference type="InterPro" id="IPR000719">
    <property type="entry name" value="Prot_kinase_dom"/>
</dbReference>
<evidence type="ECO:0000313" key="8">
    <source>
        <dbReference type="EMBL" id="MCY1077048.1"/>
    </source>
</evidence>
<dbReference type="Proteomes" id="UP001207654">
    <property type="component" value="Unassembled WGS sequence"/>
</dbReference>
<feature type="region of interest" description="Disordered" evidence="6">
    <location>
        <begin position="1"/>
        <end position="21"/>
    </location>
</feature>
<dbReference type="PANTHER" id="PTHR43289">
    <property type="entry name" value="MITOGEN-ACTIVATED PROTEIN KINASE KINASE KINASE 20-RELATED"/>
    <property type="match status" value="1"/>
</dbReference>
<dbReference type="RefSeq" id="WP_267535901.1">
    <property type="nucleotide sequence ID" value="NZ_JAPNKA010000001.1"/>
</dbReference>
<dbReference type="SUPFAM" id="SSF56112">
    <property type="entry name" value="Protein kinase-like (PK-like)"/>
    <property type="match status" value="1"/>
</dbReference>
<protein>
    <submittedName>
        <fullName evidence="8">Protein kinase</fullName>
    </submittedName>
</protein>
<evidence type="ECO:0000256" key="1">
    <source>
        <dbReference type="ARBA" id="ARBA00022679"/>
    </source>
</evidence>
<dbReference type="PROSITE" id="PS00107">
    <property type="entry name" value="PROTEIN_KINASE_ATP"/>
    <property type="match status" value="1"/>
</dbReference>
<dbReference type="Gene3D" id="3.30.200.20">
    <property type="entry name" value="Phosphorylase Kinase, domain 1"/>
    <property type="match status" value="1"/>
</dbReference>
<feature type="domain" description="Protein kinase" evidence="7">
    <location>
        <begin position="53"/>
        <end position="325"/>
    </location>
</feature>
<dbReference type="Pfam" id="PF13374">
    <property type="entry name" value="TPR_10"/>
    <property type="match status" value="2"/>
</dbReference>
<dbReference type="InterPro" id="IPR011009">
    <property type="entry name" value="Kinase-like_dom_sf"/>
</dbReference>
<evidence type="ECO:0000256" key="6">
    <source>
        <dbReference type="SAM" id="MobiDB-lite"/>
    </source>
</evidence>
<dbReference type="InterPro" id="IPR011990">
    <property type="entry name" value="TPR-like_helical_dom_sf"/>
</dbReference>
<keyword evidence="3 8" id="KW-0418">Kinase</keyword>
<evidence type="ECO:0000313" key="9">
    <source>
        <dbReference type="Proteomes" id="UP001207654"/>
    </source>
</evidence>
<organism evidence="8 9">
    <name type="scientific">Archangium lansingense</name>
    <dbReference type="NCBI Taxonomy" id="2995310"/>
    <lineage>
        <taxon>Bacteria</taxon>
        <taxon>Pseudomonadati</taxon>
        <taxon>Myxococcota</taxon>
        <taxon>Myxococcia</taxon>
        <taxon>Myxococcales</taxon>
        <taxon>Cystobacterineae</taxon>
        <taxon>Archangiaceae</taxon>
        <taxon>Archangium</taxon>
    </lineage>
</organism>
<dbReference type="Gene3D" id="1.10.510.10">
    <property type="entry name" value="Transferase(Phosphotransferase) domain 1"/>
    <property type="match status" value="1"/>
</dbReference>
<dbReference type="PROSITE" id="PS50011">
    <property type="entry name" value="PROTEIN_KINASE_DOM"/>
    <property type="match status" value="1"/>
</dbReference>
<dbReference type="InterPro" id="IPR008271">
    <property type="entry name" value="Ser/Thr_kinase_AS"/>
</dbReference>
<accession>A0ABT4A5X7</accession>
<evidence type="ECO:0000256" key="2">
    <source>
        <dbReference type="ARBA" id="ARBA00022741"/>
    </source>
</evidence>
<keyword evidence="4 5" id="KW-0067">ATP-binding</keyword>
<sequence length="1024" mass="111204">MTLKGGEQHDASMDGDTDASSSVGDFLREVAFIPHREPPVPERERTGEVLGHFQLMGVLGRGGMGVVHAAFDLRLRRKVALKLLRGVAAQSEERRQRFMQEARAAAAVSHPHVVTVFEVGEVKGEVFIAMEWVDGADARVWLAARPRSPREIIELFIMVGQGLAAAHRSGLVHRDFKPDNVLIDTTGRARVADFGLAAGLEPPVEPAAPSELTRPGPPLTRSGSVVGTPGYIAPECLAGRGADARSDQFAFCVALFEALEGHRPYDEPALLALARGEPDVSPPRQRRTPRWLRGIAARGLSSDPAARFPSMEALLARMNRARTWPRRSVAALCVGAAAVVSWAGVLRARTPACETVAAEVPALWLSARGAIREAFARAAVPYAADANDRVRLRLEDWTGRWSEARRAACLWPKSVATECLARQQADFSAVLTVLQHADAQVVARATTLVDGLDNPERCIRDPEARTPAAAPAFDGAQDVSRRIAEARALLSAGKYKEGAALGQSLRSDAQGVPAVEADAFAVAAMLSWKAGSPDALQALAHARWAAERARRDALSTELALALSEAYHLRDDFARAEEWLGHAEATRARVGEDLRLESMVLAARAKYEAWRDRRLVARELALRALALRERALGNAHLEVADSLSLAASLSSYDSRALAEGVTLARRALDIRIAALGGEHPDVATAWALLGQMYRDQYDHRRELEAQENALHIRVAALGTDHPDLARSHWNLGTALTWMGQDPAALEHFQASRQLQVRAHGPESVRVAVADLVIADLEAQLGAVGEAVTRARTAVEQLDDALGPDSPSTVLELSMAARILAWHGELAEAERLYARALSNGERRDAEGSKLAIPLLGLSELARARGQFRMAKEATERALRVQATLYASDYPEMLTVHQELFETALAEGELTRAKQEVDQCQTIADTWFAVDDPGRIDIQWMQARLAAATGDRPKAVTLAREALRAQQERPWQTLRLAEARAVLACVLGPRDAEAVQLRRDAVKELRAAKAVGSADAMPARCHAPQNR</sequence>
<dbReference type="Pfam" id="PF00069">
    <property type="entry name" value="Pkinase"/>
    <property type="match status" value="1"/>
</dbReference>
<comment type="caution">
    <text evidence="8">The sequence shown here is derived from an EMBL/GenBank/DDBJ whole genome shotgun (WGS) entry which is preliminary data.</text>
</comment>
<feature type="compositionally biased region" description="Basic and acidic residues" evidence="6">
    <location>
        <begin position="1"/>
        <end position="12"/>
    </location>
</feature>
<feature type="binding site" evidence="5">
    <location>
        <position position="82"/>
    </location>
    <ligand>
        <name>ATP</name>
        <dbReference type="ChEBI" id="CHEBI:30616"/>
    </ligand>
</feature>
<evidence type="ECO:0000256" key="4">
    <source>
        <dbReference type="ARBA" id="ARBA00022840"/>
    </source>
</evidence>
<keyword evidence="9" id="KW-1185">Reference proteome</keyword>
<dbReference type="PROSITE" id="PS00108">
    <property type="entry name" value="PROTEIN_KINASE_ST"/>
    <property type="match status" value="1"/>
</dbReference>
<evidence type="ECO:0000256" key="3">
    <source>
        <dbReference type="ARBA" id="ARBA00022777"/>
    </source>
</evidence>
<dbReference type="PANTHER" id="PTHR43289:SF34">
    <property type="entry name" value="SERINE_THREONINE-PROTEIN KINASE YBDM-RELATED"/>
    <property type="match status" value="1"/>
</dbReference>
<keyword evidence="2 5" id="KW-0547">Nucleotide-binding</keyword>
<dbReference type="EMBL" id="JAPNKA010000001">
    <property type="protein sequence ID" value="MCY1077048.1"/>
    <property type="molecule type" value="Genomic_DNA"/>
</dbReference>
<evidence type="ECO:0000259" key="7">
    <source>
        <dbReference type="PROSITE" id="PS50011"/>
    </source>
</evidence>
<gene>
    <name evidence="8" type="ORF">OV287_21445</name>
</gene>
<proteinExistence type="predicted"/>
<dbReference type="Gene3D" id="1.25.40.10">
    <property type="entry name" value="Tetratricopeptide repeat domain"/>
    <property type="match status" value="2"/>
</dbReference>
<evidence type="ECO:0000256" key="5">
    <source>
        <dbReference type="PROSITE-ProRule" id="PRU10141"/>
    </source>
</evidence>
<keyword evidence="1" id="KW-0808">Transferase</keyword>
<feature type="region of interest" description="Disordered" evidence="6">
    <location>
        <begin position="203"/>
        <end position="225"/>
    </location>
</feature>